<dbReference type="OrthoDB" id="5296at2759"/>
<dbReference type="PRINTS" id="PR00081">
    <property type="entry name" value="GDHRDH"/>
</dbReference>
<name>A0A0W8D2Z6_PHYNI</name>
<dbReference type="PANTHER" id="PTHR43544:SF7">
    <property type="entry name" value="NADB-LER2"/>
    <property type="match status" value="1"/>
</dbReference>
<dbReference type="InterPro" id="IPR002347">
    <property type="entry name" value="SDR_fam"/>
</dbReference>
<dbReference type="CDD" id="cd05325">
    <property type="entry name" value="carb_red_sniffer_like_SDR_c"/>
    <property type="match status" value="1"/>
</dbReference>
<dbReference type="PRINTS" id="PR00080">
    <property type="entry name" value="SDRFAMILY"/>
</dbReference>
<dbReference type="InterPro" id="IPR020904">
    <property type="entry name" value="Sc_DH/Rdtase_CS"/>
</dbReference>
<reference evidence="6 7" key="1">
    <citation type="submission" date="2015-11" db="EMBL/GenBank/DDBJ databases">
        <title>Genomes and virulence difference between two physiological races of Phytophthora nicotianae.</title>
        <authorList>
            <person name="Liu H."/>
            <person name="Ma X."/>
            <person name="Yu H."/>
            <person name="Fang D."/>
            <person name="Li Y."/>
            <person name="Wang X."/>
            <person name="Wang W."/>
            <person name="Dong Y."/>
            <person name="Xiao B."/>
        </authorList>
    </citation>
    <scope>NUCLEOTIDE SEQUENCE [LARGE SCALE GENOMIC DNA]</scope>
    <source>
        <strain evidence="6">race 0</strain>
        <strain evidence="4">Race 0</strain>
        <strain evidence="7">race 1</strain>
        <strain evidence="5">Race 1</strain>
    </source>
</reference>
<evidence type="ECO:0000313" key="4">
    <source>
        <dbReference type="EMBL" id="KUF78187.1"/>
    </source>
</evidence>
<evidence type="ECO:0000256" key="2">
    <source>
        <dbReference type="ARBA" id="ARBA00023002"/>
    </source>
</evidence>
<gene>
    <name evidence="4" type="ORF">AM587_10005780</name>
    <name evidence="5" type="ORF">AM588_10002767</name>
</gene>
<evidence type="ECO:0000313" key="6">
    <source>
        <dbReference type="Proteomes" id="UP000052943"/>
    </source>
</evidence>
<comment type="similarity">
    <text evidence="3">Belongs to the short-chain dehydrogenases/reductases (SDR) family.</text>
</comment>
<dbReference type="Gene3D" id="3.40.50.720">
    <property type="entry name" value="NAD(P)-binding Rossmann-like Domain"/>
    <property type="match status" value="1"/>
</dbReference>
<dbReference type="Proteomes" id="UP000052943">
    <property type="component" value="Unassembled WGS sequence"/>
</dbReference>
<dbReference type="GO" id="GO:0005737">
    <property type="term" value="C:cytoplasm"/>
    <property type="evidence" value="ECO:0007669"/>
    <property type="project" value="TreeGrafter"/>
</dbReference>
<dbReference type="InterPro" id="IPR036291">
    <property type="entry name" value="NAD(P)-bd_dom_sf"/>
</dbReference>
<evidence type="ECO:0000313" key="5">
    <source>
        <dbReference type="EMBL" id="KUF90769.1"/>
    </source>
</evidence>
<evidence type="ECO:0000256" key="3">
    <source>
        <dbReference type="RuleBase" id="RU000363"/>
    </source>
</evidence>
<proteinExistence type="inferred from homology"/>
<dbReference type="PROSITE" id="PS00061">
    <property type="entry name" value="ADH_SHORT"/>
    <property type="match status" value="1"/>
</dbReference>
<dbReference type="SUPFAM" id="SSF51735">
    <property type="entry name" value="NAD(P)-binding Rossmann-fold domains"/>
    <property type="match status" value="1"/>
</dbReference>
<dbReference type="PANTHER" id="PTHR43544">
    <property type="entry name" value="SHORT-CHAIN DEHYDROGENASE/REDUCTASE"/>
    <property type="match status" value="1"/>
</dbReference>
<keyword evidence="2" id="KW-0560">Oxidoreductase</keyword>
<evidence type="ECO:0000313" key="7">
    <source>
        <dbReference type="Proteomes" id="UP000054636"/>
    </source>
</evidence>
<accession>A0A0W8D2Z6</accession>
<organism evidence="5 7">
    <name type="scientific">Phytophthora nicotianae</name>
    <name type="common">Potato buckeye rot agent</name>
    <name type="synonym">Phytophthora parasitica</name>
    <dbReference type="NCBI Taxonomy" id="4792"/>
    <lineage>
        <taxon>Eukaryota</taxon>
        <taxon>Sar</taxon>
        <taxon>Stramenopiles</taxon>
        <taxon>Oomycota</taxon>
        <taxon>Peronosporomycetes</taxon>
        <taxon>Peronosporales</taxon>
        <taxon>Peronosporaceae</taxon>
        <taxon>Phytophthora</taxon>
    </lineage>
</organism>
<comment type="caution">
    <text evidence="5">The sequence shown here is derived from an EMBL/GenBank/DDBJ whole genome shotgun (WGS) entry which is preliminary data.</text>
</comment>
<dbReference type="InterPro" id="IPR051468">
    <property type="entry name" value="Fungal_SecMetab_SDRs"/>
</dbReference>
<dbReference type="EMBL" id="LNFP01000653">
    <property type="protein sequence ID" value="KUF90769.1"/>
    <property type="molecule type" value="Genomic_DNA"/>
</dbReference>
<keyword evidence="1" id="KW-0521">NADP</keyword>
<dbReference type="Proteomes" id="UP000054636">
    <property type="component" value="Unassembled WGS sequence"/>
</dbReference>
<evidence type="ECO:0000256" key="1">
    <source>
        <dbReference type="ARBA" id="ARBA00022857"/>
    </source>
</evidence>
<protein>
    <submittedName>
        <fullName evidence="4">C-factor</fullName>
    </submittedName>
    <submittedName>
        <fullName evidence="5">DNA replication complex GINS protein PSF2</fullName>
    </submittedName>
</protein>
<dbReference type="EMBL" id="LNFO01005396">
    <property type="protein sequence ID" value="KUF78187.1"/>
    <property type="molecule type" value="Genomic_DNA"/>
</dbReference>
<dbReference type="AlphaFoldDB" id="A0A0W8D2Z6"/>
<sequence>MAASKKTVLITGSTRGIGLAFAEYYTKAGWNVIGTARAGSNTDKLAALSPFKIVTLDAGDEATVLDTARQLDGVPIHLLINNAGIGVYSTFETATKADIMKVFEVNAVGPFLATRALLPNLKLATDTQTPAIVLQITSIMGSIACNNDEHAQLFRGQYGYTTSKAALNMITRSLAMDLREHGVAVVTVNPGYVDTDMTHHQGVVKPADTVSAMADIVAKLKLEDTSKFFNADPTIPVPSESQNTEIADGDSVDGKSFAEKFAVRWWQHNLRSYKKMAGLLEKVNIDTRAGKDLIEDLEAWTSKHFGEGNIIPSSELPW</sequence>
<dbReference type="GO" id="GO:0016491">
    <property type="term" value="F:oxidoreductase activity"/>
    <property type="evidence" value="ECO:0007669"/>
    <property type="project" value="UniProtKB-KW"/>
</dbReference>
<dbReference type="Pfam" id="PF00106">
    <property type="entry name" value="adh_short"/>
    <property type="match status" value="1"/>
</dbReference>